<comment type="caution">
    <text evidence="1">The sequence shown here is derived from an EMBL/GenBank/DDBJ whole genome shotgun (WGS) entry which is preliminary data.</text>
</comment>
<evidence type="ECO:0000313" key="1">
    <source>
        <dbReference type="EMBL" id="MBR7619977.1"/>
    </source>
</evidence>
<sequence length="157" mass="17320">MVARTYVGLGPREVAVKRFDGLAPHVLKMLEIQADCVPMSPDDMAMGIALDSLETAAFHFTRRRNFYFQLERPAYRANNGWLRDPVAAAGAFDALVPYAADLRQLQSPCRPFGADYMALAIAMEGLDTASFHFTREARFFGATSDSSGPLRPTLRSA</sequence>
<protein>
    <submittedName>
        <fullName evidence="1">Uncharacterized protein</fullName>
    </submittedName>
</protein>
<gene>
    <name evidence="1" type="ORF">JKL49_11305</name>
</gene>
<reference evidence="1" key="1">
    <citation type="submission" date="2021-04" db="EMBL/GenBank/DDBJ databases">
        <title>Draft genome assembly of strain Phenylobacterium sp. 20VBR1 using MiniION and Illumina platforms.</title>
        <authorList>
            <person name="Thomas F.A."/>
            <person name="Krishnan K.P."/>
            <person name="Sinha R.K."/>
        </authorList>
    </citation>
    <scope>NUCLEOTIDE SEQUENCE</scope>
    <source>
        <strain evidence="1">20VBR1</strain>
    </source>
</reference>
<keyword evidence="2" id="KW-1185">Reference proteome</keyword>
<dbReference type="AlphaFoldDB" id="A0A941D129"/>
<accession>A0A941D129</accession>
<evidence type="ECO:0000313" key="2">
    <source>
        <dbReference type="Proteomes" id="UP000622580"/>
    </source>
</evidence>
<name>A0A941D129_9CAUL</name>
<dbReference type="Proteomes" id="UP000622580">
    <property type="component" value="Unassembled WGS sequence"/>
</dbReference>
<dbReference type="EMBL" id="JAGSGD010000001">
    <property type="protein sequence ID" value="MBR7619977.1"/>
    <property type="molecule type" value="Genomic_DNA"/>
</dbReference>
<proteinExistence type="predicted"/>
<organism evidence="1 2">
    <name type="scientific">Phenylobacterium glaciei</name>
    <dbReference type="NCBI Taxonomy" id="2803784"/>
    <lineage>
        <taxon>Bacteria</taxon>
        <taxon>Pseudomonadati</taxon>
        <taxon>Pseudomonadota</taxon>
        <taxon>Alphaproteobacteria</taxon>
        <taxon>Caulobacterales</taxon>
        <taxon>Caulobacteraceae</taxon>
        <taxon>Phenylobacterium</taxon>
    </lineage>
</organism>
<dbReference type="RefSeq" id="WP_215340610.1">
    <property type="nucleotide sequence ID" value="NZ_JAGSGD010000001.1"/>
</dbReference>